<organism evidence="1 2">
    <name type="scientific">Citrus sinensis</name>
    <name type="common">Sweet orange</name>
    <name type="synonym">Citrus aurantium var. sinensis</name>
    <dbReference type="NCBI Taxonomy" id="2711"/>
    <lineage>
        <taxon>Eukaryota</taxon>
        <taxon>Viridiplantae</taxon>
        <taxon>Streptophyta</taxon>
        <taxon>Embryophyta</taxon>
        <taxon>Tracheophyta</taxon>
        <taxon>Spermatophyta</taxon>
        <taxon>Magnoliopsida</taxon>
        <taxon>eudicotyledons</taxon>
        <taxon>Gunneridae</taxon>
        <taxon>Pentapetalae</taxon>
        <taxon>rosids</taxon>
        <taxon>malvids</taxon>
        <taxon>Sapindales</taxon>
        <taxon>Rutaceae</taxon>
        <taxon>Aurantioideae</taxon>
        <taxon>Citrus</taxon>
    </lineage>
</organism>
<dbReference type="AlphaFoldDB" id="A0A067E1Z5"/>
<protein>
    <submittedName>
        <fullName evidence="1">Uncharacterized protein</fullName>
    </submittedName>
</protein>
<reference evidence="1 2" key="1">
    <citation type="submission" date="2014-04" db="EMBL/GenBank/DDBJ databases">
        <authorList>
            <consortium name="International Citrus Genome Consortium"/>
            <person name="Gmitter F."/>
            <person name="Chen C."/>
            <person name="Farmerie W."/>
            <person name="Harkins T."/>
            <person name="Desany B."/>
            <person name="Mohiuddin M."/>
            <person name="Kodira C."/>
            <person name="Borodovsky M."/>
            <person name="Lomsadze A."/>
            <person name="Burns P."/>
            <person name="Jenkins J."/>
            <person name="Prochnik S."/>
            <person name="Shu S."/>
            <person name="Chapman J."/>
            <person name="Pitluck S."/>
            <person name="Schmutz J."/>
            <person name="Rokhsar D."/>
        </authorList>
    </citation>
    <scope>NUCLEOTIDE SEQUENCE</scope>
</reference>
<keyword evidence="2" id="KW-1185">Reference proteome</keyword>
<proteinExistence type="predicted"/>
<evidence type="ECO:0000313" key="1">
    <source>
        <dbReference type="EMBL" id="KDO45262.1"/>
    </source>
</evidence>
<accession>A0A067E1Z5</accession>
<sequence length="92" mass="9787">STLEFSWAAVNKLNGALGLDGCNGSIHILGNYITSVNQAASRVLAKAKITPGHHGRRLKCAVDDLGNRELLMIGLVAKAAKRRNDDYEVGNG</sequence>
<dbReference type="Proteomes" id="UP000027120">
    <property type="component" value="Unassembled WGS sequence"/>
</dbReference>
<dbReference type="EMBL" id="KK785266">
    <property type="protein sequence ID" value="KDO45262.1"/>
    <property type="molecule type" value="Genomic_DNA"/>
</dbReference>
<name>A0A067E1Z5_CITSI</name>
<feature type="non-terminal residue" evidence="1">
    <location>
        <position position="1"/>
    </location>
</feature>
<gene>
    <name evidence="1" type="ORF">CISIN_1g037370mg</name>
</gene>
<evidence type="ECO:0000313" key="2">
    <source>
        <dbReference type="Proteomes" id="UP000027120"/>
    </source>
</evidence>